<accession>A0A1Z4NBH7</accession>
<dbReference type="AlphaFoldDB" id="A0A1Z4NBH7"/>
<evidence type="ECO:0000313" key="1">
    <source>
        <dbReference type="EMBL" id="BAZ03074.1"/>
    </source>
</evidence>
<proteinExistence type="predicted"/>
<dbReference type="InterPro" id="IPR027417">
    <property type="entry name" value="P-loop_NTPase"/>
</dbReference>
<evidence type="ECO:0000313" key="2">
    <source>
        <dbReference type="Proteomes" id="UP000218785"/>
    </source>
</evidence>
<geneLocation type="plasmid" evidence="2">
    <name>Plasmid2 dna</name>
</geneLocation>
<dbReference type="Proteomes" id="UP000218785">
    <property type="component" value="Plasmid plasmid2"/>
</dbReference>
<protein>
    <recommendedName>
        <fullName evidence="3">ATP-binding protein</fullName>
    </recommendedName>
</protein>
<name>A0A1Z4NBH7_9CYAN</name>
<dbReference type="RefSeq" id="WP_096584996.1">
    <property type="nucleotide sequence ID" value="NZ_CAWNJS010000003.1"/>
</dbReference>
<dbReference type="Pfam" id="PF10923">
    <property type="entry name" value="BrxC_BrxD"/>
    <property type="match status" value="1"/>
</dbReference>
<evidence type="ECO:0008006" key="3">
    <source>
        <dbReference type="Google" id="ProtNLM"/>
    </source>
</evidence>
<dbReference type="EMBL" id="AP018250">
    <property type="protein sequence ID" value="BAZ03074.1"/>
    <property type="molecule type" value="Genomic_DNA"/>
</dbReference>
<dbReference type="KEGG" id="ttq:NIES37_70870"/>
<organism evidence="1 2">
    <name type="scientific">Tolypothrix tenuis PCC 7101</name>
    <dbReference type="NCBI Taxonomy" id="231146"/>
    <lineage>
        <taxon>Bacteria</taxon>
        <taxon>Bacillati</taxon>
        <taxon>Cyanobacteriota</taxon>
        <taxon>Cyanophyceae</taxon>
        <taxon>Nostocales</taxon>
        <taxon>Tolypothrichaceae</taxon>
        <taxon>Tolypothrix</taxon>
    </lineage>
</organism>
<sequence>MQRQIATQIVESLRKGIPPVRGVDKYSVGHEKLIEGIKKYHFNGITERGIIRFISGSWGTGKTHFFRLLREIAFQNECLVSNVQLNADDTALNKFERVFYSIIRSISTPDYFSENTFYENAPFGRVLQESLAYLATGKRSSSNIFSYEEYVKARELLMLERSIDIDFKKMVQKYWETFLPEAPDIALQEQNRSEILQWFSGEGSLAMYRRRFEVNKIVSKENAKIILQSLAGFVRLSGYKGLVILFDEAEQAYSIMRKSSLRDAHNNLLSLINNIESLNGLFLVYATTPDFFVDAKHGIIIYGALQGRIGKPEQRKPRALDSIWNLDEVDTDLSNYQTAAEKICNIYATAYPEAAAELPSEPEIDIFVKDLFDIHPTYSSVRFWRVLVTALIAHLDDYQDGEIRTVETIHGDVMDRLRED</sequence>
<dbReference type="InterPro" id="IPR021228">
    <property type="entry name" value="BrxD"/>
</dbReference>
<dbReference type="SUPFAM" id="SSF52540">
    <property type="entry name" value="P-loop containing nucleoside triphosphate hydrolases"/>
    <property type="match status" value="1"/>
</dbReference>
<keyword evidence="2" id="KW-1185">Reference proteome</keyword>
<keyword evidence="1" id="KW-0614">Plasmid</keyword>
<gene>
    <name evidence="1" type="ORF">NIES37_70870</name>
</gene>
<reference evidence="1 2" key="1">
    <citation type="submission" date="2017-06" db="EMBL/GenBank/DDBJ databases">
        <title>Genome sequencing of cyanobaciteial culture collection at National Institute for Environmental Studies (NIES).</title>
        <authorList>
            <person name="Hirose Y."/>
            <person name="Shimura Y."/>
            <person name="Fujisawa T."/>
            <person name="Nakamura Y."/>
            <person name="Kawachi M."/>
        </authorList>
    </citation>
    <scope>NUCLEOTIDE SEQUENCE [LARGE SCALE GENOMIC DNA]</scope>
    <source>
        <strain evidence="1 2">NIES-37</strain>
        <plasmid evidence="2">Plasmid2 dna</plasmid>
    </source>
</reference>